<evidence type="ECO:0000313" key="4">
    <source>
        <dbReference type="Proteomes" id="UP001157034"/>
    </source>
</evidence>
<feature type="region of interest" description="Disordered" evidence="1">
    <location>
        <begin position="78"/>
        <end position="104"/>
    </location>
</feature>
<gene>
    <name evidence="3" type="ORF">GCM10025881_17690</name>
</gene>
<sequence>MEAYAGRNARETTWRVLDAVETIADARGASMSQVSLAWLAAQPGVASVILGSRTAAQLTENLGAVDLELTPAELGSLDDASAPVTADYPYGAPGIDQRSRPIID</sequence>
<name>A0ABQ6K7I6_9MICO</name>
<proteinExistence type="predicted"/>
<dbReference type="InterPro" id="IPR036812">
    <property type="entry name" value="NAD(P)_OxRdtase_dom_sf"/>
</dbReference>
<reference evidence="4" key="1">
    <citation type="journal article" date="2019" name="Int. J. Syst. Evol. Microbiol.">
        <title>The Global Catalogue of Microorganisms (GCM) 10K type strain sequencing project: providing services to taxonomists for standard genome sequencing and annotation.</title>
        <authorList>
            <consortium name="The Broad Institute Genomics Platform"/>
            <consortium name="The Broad Institute Genome Sequencing Center for Infectious Disease"/>
            <person name="Wu L."/>
            <person name="Ma J."/>
        </authorList>
    </citation>
    <scope>NUCLEOTIDE SEQUENCE [LARGE SCALE GENOMIC DNA]</scope>
    <source>
        <strain evidence="4">NBRC 108894</strain>
    </source>
</reference>
<dbReference type="EMBL" id="BSVB01000001">
    <property type="protein sequence ID" value="GMA94945.1"/>
    <property type="molecule type" value="Genomic_DNA"/>
</dbReference>
<dbReference type="Gene3D" id="3.20.20.100">
    <property type="entry name" value="NADP-dependent oxidoreductase domain"/>
    <property type="match status" value="1"/>
</dbReference>
<evidence type="ECO:0000313" key="3">
    <source>
        <dbReference type="EMBL" id="GMA94945.1"/>
    </source>
</evidence>
<dbReference type="PANTHER" id="PTHR43364">
    <property type="entry name" value="NADH-SPECIFIC METHYLGLYOXAL REDUCTASE-RELATED"/>
    <property type="match status" value="1"/>
</dbReference>
<organism evidence="3 4">
    <name type="scientific">Pseudolysinimonas kribbensis</name>
    <dbReference type="NCBI Taxonomy" id="433641"/>
    <lineage>
        <taxon>Bacteria</taxon>
        <taxon>Bacillati</taxon>
        <taxon>Actinomycetota</taxon>
        <taxon>Actinomycetes</taxon>
        <taxon>Micrococcales</taxon>
        <taxon>Microbacteriaceae</taxon>
        <taxon>Pseudolysinimonas</taxon>
    </lineage>
</organism>
<dbReference type="Pfam" id="PF00248">
    <property type="entry name" value="Aldo_ket_red"/>
    <property type="match status" value="1"/>
</dbReference>
<dbReference type="SUPFAM" id="SSF51430">
    <property type="entry name" value="NAD(P)-linked oxidoreductase"/>
    <property type="match status" value="1"/>
</dbReference>
<feature type="domain" description="NADP-dependent oxidoreductase" evidence="2">
    <location>
        <begin position="13"/>
        <end position="80"/>
    </location>
</feature>
<evidence type="ECO:0000256" key="1">
    <source>
        <dbReference type="SAM" id="MobiDB-lite"/>
    </source>
</evidence>
<dbReference type="InterPro" id="IPR050523">
    <property type="entry name" value="AKR_Detox_Biosynth"/>
</dbReference>
<accession>A0ABQ6K7I6</accession>
<comment type="caution">
    <text evidence="3">The sequence shown here is derived from an EMBL/GenBank/DDBJ whole genome shotgun (WGS) entry which is preliminary data.</text>
</comment>
<protein>
    <recommendedName>
        <fullName evidence="2">NADP-dependent oxidoreductase domain-containing protein</fullName>
    </recommendedName>
</protein>
<dbReference type="InterPro" id="IPR023210">
    <property type="entry name" value="NADP_OxRdtase_dom"/>
</dbReference>
<dbReference type="Proteomes" id="UP001157034">
    <property type="component" value="Unassembled WGS sequence"/>
</dbReference>
<keyword evidence="4" id="KW-1185">Reference proteome</keyword>
<dbReference type="PANTHER" id="PTHR43364:SF18">
    <property type="entry name" value="OXIDOREDUCTASE"/>
    <property type="match status" value="1"/>
</dbReference>
<evidence type="ECO:0000259" key="2">
    <source>
        <dbReference type="Pfam" id="PF00248"/>
    </source>
</evidence>